<dbReference type="EMBL" id="BTGU01000006">
    <property type="protein sequence ID" value="GMN36535.1"/>
    <property type="molecule type" value="Genomic_DNA"/>
</dbReference>
<keyword evidence="2" id="KW-1185">Reference proteome</keyword>
<protein>
    <submittedName>
        <fullName evidence="1">Uncharacterized protein</fullName>
    </submittedName>
</protein>
<gene>
    <name evidence="1" type="ORF">TIFTF001_006098</name>
</gene>
<accession>A0AA88CYC7</accession>
<reference evidence="1" key="1">
    <citation type="submission" date="2023-07" db="EMBL/GenBank/DDBJ databases">
        <title>draft genome sequence of fig (Ficus carica).</title>
        <authorList>
            <person name="Takahashi T."/>
            <person name="Nishimura K."/>
        </authorList>
    </citation>
    <scope>NUCLEOTIDE SEQUENCE</scope>
</reference>
<proteinExistence type="predicted"/>
<comment type="caution">
    <text evidence="1">The sequence shown here is derived from an EMBL/GenBank/DDBJ whole genome shotgun (WGS) entry which is preliminary data.</text>
</comment>
<organism evidence="1 2">
    <name type="scientific">Ficus carica</name>
    <name type="common">Common fig</name>
    <dbReference type="NCBI Taxonomy" id="3494"/>
    <lineage>
        <taxon>Eukaryota</taxon>
        <taxon>Viridiplantae</taxon>
        <taxon>Streptophyta</taxon>
        <taxon>Embryophyta</taxon>
        <taxon>Tracheophyta</taxon>
        <taxon>Spermatophyta</taxon>
        <taxon>Magnoliopsida</taxon>
        <taxon>eudicotyledons</taxon>
        <taxon>Gunneridae</taxon>
        <taxon>Pentapetalae</taxon>
        <taxon>rosids</taxon>
        <taxon>fabids</taxon>
        <taxon>Rosales</taxon>
        <taxon>Moraceae</taxon>
        <taxon>Ficeae</taxon>
        <taxon>Ficus</taxon>
    </lineage>
</organism>
<evidence type="ECO:0000313" key="1">
    <source>
        <dbReference type="EMBL" id="GMN36535.1"/>
    </source>
</evidence>
<sequence length="66" mass="7068">MSSEPRISVAVLADGAQIASKKLRTRFGGARFSSPGIRRRLVNLFLEISGRLSPTPTSPSPTMALI</sequence>
<dbReference type="AlphaFoldDB" id="A0AA88CYC7"/>
<dbReference type="Proteomes" id="UP001187192">
    <property type="component" value="Unassembled WGS sequence"/>
</dbReference>
<evidence type="ECO:0000313" key="2">
    <source>
        <dbReference type="Proteomes" id="UP001187192"/>
    </source>
</evidence>
<name>A0AA88CYC7_FICCA</name>